<feature type="region of interest" description="Disordered" evidence="1">
    <location>
        <begin position="783"/>
        <end position="813"/>
    </location>
</feature>
<evidence type="ECO:0000313" key="2">
    <source>
        <dbReference type="EMBL" id="KAK4126222.1"/>
    </source>
</evidence>
<protein>
    <submittedName>
        <fullName evidence="2">Uncharacterized protein</fullName>
    </submittedName>
</protein>
<keyword evidence="3" id="KW-1185">Reference proteome</keyword>
<evidence type="ECO:0000313" key="3">
    <source>
        <dbReference type="Proteomes" id="UP001302602"/>
    </source>
</evidence>
<feature type="region of interest" description="Disordered" evidence="1">
    <location>
        <begin position="625"/>
        <end position="660"/>
    </location>
</feature>
<sequence length="813" mass="88674">MRPSPVSAISGFPFGLTINGNLNSATANAIDVHLMEIAAIRNTAEVDSQGTVLAVVTFPKDNGLSCACDGKPWQDVRLRMSYEKLANLVSKKIQDMFSPRAQKRFRRRLGLEHQLPPGVEYVLDFTPPSEGPELADLTAALWLPRAVKLWFLAGHYIPSAVLEAGTGLPTRPLADKAVGAMLVLGHDDICQGSACLSDYTAWQPKPENPGVVEEPPCGPSHIPTWRKVEDYCPIRHRVAIVRILRAINGEGLLLNSAVRMWTVAQVAISLEIPQVVVDPVTQWLVAPPNTKFIEVCPEKAFQLAYDLRIPSVLIAAFRILVNELAVDYASSDPVPGRPQLTWAQRRRDDYGDYPSDPVEYASREFAERMNGNLQMLQSDNVFGRLPAPNPEWEKLCYLGSLITRLDISHPLHRAYGNLTAALLFAFRQWIDKALEFGSFSSRVQDLIEAQRSHYIPSWERKPLISLYSTLNPAQKVLTPFFWSRLNIIEHRVEFGATFYRSNTLDRHVETFNTELLRALANHTIVPSESHPSLAHLEPPVLQKIQIQFGLPEFHRLLSQGLNSLCASFLATHTSFARDADSGIPFFLSDHLLLCLDESELNYLPIWAGGLDDGSGGVFQQAIPETDMGPSEPGPGYHTGYTAAGDTTAGAPTDDADVEEGDGTTVVTKDGYGPSTISAPSDLGFGGLSLGNGTAGRSLAVQQSGAGTATTSVSGVTPRSEAFTMDAAEDEGMYADARYAQPAAHQAQGMAIEQYVNEAEMEVEAEAGDGDWNGEVQGGMELSLSGDEEMDFGSDDDGGSTLDEFEEVDADEAC</sequence>
<dbReference type="Proteomes" id="UP001302602">
    <property type="component" value="Unassembled WGS sequence"/>
</dbReference>
<dbReference type="RefSeq" id="XP_062649993.1">
    <property type="nucleotide sequence ID" value="XM_062796159.1"/>
</dbReference>
<comment type="caution">
    <text evidence="2">The sequence shown here is derived from an EMBL/GenBank/DDBJ whole genome shotgun (WGS) entry which is preliminary data.</text>
</comment>
<dbReference type="AlphaFoldDB" id="A0AAN6U4G8"/>
<feature type="compositionally biased region" description="Acidic residues" evidence="1">
    <location>
        <begin position="785"/>
        <end position="813"/>
    </location>
</feature>
<proteinExistence type="predicted"/>
<name>A0AAN6U4G8_9PEZI</name>
<dbReference type="EMBL" id="MU853225">
    <property type="protein sequence ID" value="KAK4126222.1"/>
    <property type="molecule type" value="Genomic_DNA"/>
</dbReference>
<accession>A0AAN6U4G8</accession>
<organism evidence="2 3">
    <name type="scientific">Parathielavia appendiculata</name>
    <dbReference type="NCBI Taxonomy" id="2587402"/>
    <lineage>
        <taxon>Eukaryota</taxon>
        <taxon>Fungi</taxon>
        <taxon>Dikarya</taxon>
        <taxon>Ascomycota</taxon>
        <taxon>Pezizomycotina</taxon>
        <taxon>Sordariomycetes</taxon>
        <taxon>Sordariomycetidae</taxon>
        <taxon>Sordariales</taxon>
        <taxon>Chaetomiaceae</taxon>
        <taxon>Parathielavia</taxon>
    </lineage>
</organism>
<dbReference type="GeneID" id="87832927"/>
<reference evidence="2" key="1">
    <citation type="journal article" date="2023" name="Mol. Phylogenet. Evol.">
        <title>Genome-scale phylogeny and comparative genomics of the fungal order Sordariales.</title>
        <authorList>
            <person name="Hensen N."/>
            <person name="Bonometti L."/>
            <person name="Westerberg I."/>
            <person name="Brannstrom I.O."/>
            <person name="Guillou S."/>
            <person name="Cros-Aarteil S."/>
            <person name="Calhoun S."/>
            <person name="Haridas S."/>
            <person name="Kuo A."/>
            <person name="Mondo S."/>
            <person name="Pangilinan J."/>
            <person name="Riley R."/>
            <person name="LaButti K."/>
            <person name="Andreopoulos B."/>
            <person name="Lipzen A."/>
            <person name="Chen C."/>
            <person name="Yan M."/>
            <person name="Daum C."/>
            <person name="Ng V."/>
            <person name="Clum A."/>
            <person name="Steindorff A."/>
            <person name="Ohm R.A."/>
            <person name="Martin F."/>
            <person name="Silar P."/>
            <person name="Natvig D.O."/>
            <person name="Lalanne C."/>
            <person name="Gautier V."/>
            <person name="Ament-Velasquez S.L."/>
            <person name="Kruys A."/>
            <person name="Hutchinson M.I."/>
            <person name="Powell A.J."/>
            <person name="Barry K."/>
            <person name="Miller A.N."/>
            <person name="Grigoriev I.V."/>
            <person name="Debuchy R."/>
            <person name="Gladieux P."/>
            <person name="Hiltunen Thoren M."/>
            <person name="Johannesson H."/>
        </authorList>
    </citation>
    <scope>NUCLEOTIDE SEQUENCE</scope>
    <source>
        <strain evidence="2">CBS 731.68</strain>
    </source>
</reference>
<evidence type="ECO:0000256" key="1">
    <source>
        <dbReference type="SAM" id="MobiDB-lite"/>
    </source>
</evidence>
<feature type="compositionally biased region" description="Low complexity" evidence="1">
    <location>
        <begin position="638"/>
        <end position="652"/>
    </location>
</feature>
<gene>
    <name evidence="2" type="ORF">N657DRAFT_679194</name>
</gene>
<reference evidence="2" key="2">
    <citation type="submission" date="2023-05" db="EMBL/GenBank/DDBJ databases">
        <authorList>
            <consortium name="Lawrence Berkeley National Laboratory"/>
            <person name="Steindorff A."/>
            <person name="Hensen N."/>
            <person name="Bonometti L."/>
            <person name="Westerberg I."/>
            <person name="Brannstrom I.O."/>
            <person name="Guillou S."/>
            <person name="Cros-Aarteil S."/>
            <person name="Calhoun S."/>
            <person name="Haridas S."/>
            <person name="Kuo A."/>
            <person name="Mondo S."/>
            <person name="Pangilinan J."/>
            <person name="Riley R."/>
            <person name="Labutti K."/>
            <person name="Andreopoulos B."/>
            <person name="Lipzen A."/>
            <person name="Chen C."/>
            <person name="Yanf M."/>
            <person name="Daum C."/>
            <person name="Ng V."/>
            <person name="Clum A."/>
            <person name="Ohm R."/>
            <person name="Martin F."/>
            <person name="Silar P."/>
            <person name="Natvig D."/>
            <person name="Lalanne C."/>
            <person name="Gautier V."/>
            <person name="Ament-Velasquez S.L."/>
            <person name="Kruys A."/>
            <person name="Hutchinson M.I."/>
            <person name="Powell A.J."/>
            <person name="Barry K."/>
            <person name="Miller A.N."/>
            <person name="Grigoriev I.V."/>
            <person name="Debuchy R."/>
            <person name="Gladieux P."/>
            <person name="Thoren M.H."/>
            <person name="Johannesson H."/>
        </authorList>
    </citation>
    <scope>NUCLEOTIDE SEQUENCE</scope>
    <source>
        <strain evidence="2">CBS 731.68</strain>
    </source>
</reference>